<keyword evidence="2" id="KW-1185">Reference proteome</keyword>
<gene>
    <name evidence="1" type="ORF">RW095_17200</name>
</gene>
<dbReference type="EMBL" id="CP136512">
    <property type="protein sequence ID" value="WOD17329.1"/>
    <property type="molecule type" value="Genomic_DNA"/>
</dbReference>
<name>A0ABZ0EJF8_9BURK</name>
<organism evidence="1 2">
    <name type="scientific">Paraburkholderia kirstenboschensis</name>
    <dbReference type="NCBI Taxonomy" id="1245436"/>
    <lineage>
        <taxon>Bacteria</taxon>
        <taxon>Pseudomonadati</taxon>
        <taxon>Pseudomonadota</taxon>
        <taxon>Betaproteobacteria</taxon>
        <taxon>Burkholderiales</taxon>
        <taxon>Burkholderiaceae</taxon>
        <taxon>Paraburkholderia</taxon>
    </lineage>
</organism>
<reference evidence="1 2" key="1">
    <citation type="submission" date="2023-10" db="EMBL/GenBank/DDBJ databases">
        <title>Surface-active antibiotics is a multifunctional adaptation for post-fire microbes.</title>
        <authorList>
            <person name="Liu M.D."/>
            <person name="Du Y."/>
            <person name="Koupaei S.K."/>
            <person name="Kim N.R."/>
            <person name="Zhang W."/>
            <person name="Traxler M.F."/>
        </authorList>
    </citation>
    <scope>NUCLEOTIDE SEQUENCE [LARGE SCALE GENOMIC DNA]</scope>
    <source>
        <strain evidence="1 2">F3</strain>
    </source>
</reference>
<protein>
    <submittedName>
        <fullName evidence="1">Uncharacterized protein</fullName>
    </submittedName>
</protein>
<evidence type="ECO:0000313" key="2">
    <source>
        <dbReference type="Proteomes" id="UP001302652"/>
    </source>
</evidence>
<dbReference type="Gene3D" id="3.40.720.10">
    <property type="entry name" value="Alkaline Phosphatase, subunit A"/>
    <property type="match status" value="1"/>
</dbReference>
<dbReference type="Proteomes" id="UP001302652">
    <property type="component" value="Chromosome 2"/>
</dbReference>
<evidence type="ECO:0000313" key="1">
    <source>
        <dbReference type="EMBL" id="WOD17329.1"/>
    </source>
</evidence>
<accession>A0ABZ0EJF8</accession>
<proteinExistence type="predicted"/>
<sequence>MLVTTDEGGGYHDSGYIQPVGFFGDGSRIPMIAVSKYSVGGRI</sequence>
<dbReference type="InterPro" id="IPR017850">
    <property type="entry name" value="Alkaline_phosphatase_core_sf"/>
</dbReference>